<dbReference type="PROSITE" id="PS50943">
    <property type="entry name" value="HTH_CROC1"/>
    <property type="match status" value="1"/>
</dbReference>
<dbReference type="Pfam" id="PF01381">
    <property type="entry name" value="HTH_3"/>
    <property type="match status" value="1"/>
</dbReference>
<gene>
    <name evidence="3" type="ORF">C6P61_00560</name>
    <name evidence="2" type="ORF">F5985_11625</name>
</gene>
<protein>
    <submittedName>
        <fullName evidence="2">Helix-turn-helix domain-containing protein</fullName>
    </submittedName>
    <submittedName>
        <fullName evidence="3">XRE family transcriptional regulator</fullName>
    </submittedName>
</protein>
<name>A0A2S9KJ72_9BURK</name>
<organism evidence="3 4">
    <name type="scientific">Malikia spinosa</name>
    <dbReference type="NCBI Taxonomy" id="86180"/>
    <lineage>
        <taxon>Bacteria</taxon>
        <taxon>Pseudomonadati</taxon>
        <taxon>Pseudomonadota</taxon>
        <taxon>Betaproteobacteria</taxon>
        <taxon>Burkholderiales</taxon>
        <taxon>Comamonadaceae</taxon>
        <taxon>Malikia</taxon>
    </lineage>
</organism>
<dbReference type="GO" id="GO:0003677">
    <property type="term" value="F:DNA binding"/>
    <property type="evidence" value="ECO:0007669"/>
    <property type="project" value="InterPro"/>
</dbReference>
<keyword evidence="4" id="KW-1185">Reference proteome</keyword>
<dbReference type="AlphaFoldDB" id="A0A2S9KJ72"/>
<comment type="caution">
    <text evidence="3">The sequence shown here is derived from an EMBL/GenBank/DDBJ whole genome shotgun (WGS) entry which is preliminary data.</text>
</comment>
<accession>A0A2S9KJ72</accession>
<dbReference type="OrthoDB" id="8757559at2"/>
<dbReference type="InterPro" id="IPR010982">
    <property type="entry name" value="Lambda_DNA-bd_dom_sf"/>
</dbReference>
<reference evidence="3 4" key="1">
    <citation type="submission" date="2018-03" db="EMBL/GenBank/DDBJ databases">
        <title>Comparative genomics illustrates the genes involved in a hyperalkaliphilic mechanisms of Serpentinomonas isolated from highly-alkaline calcium-rich serpentinized springs.</title>
        <authorList>
            <person name="Suzuki S."/>
            <person name="Ishii S."/>
            <person name="Walworth N."/>
            <person name="Bird L."/>
            <person name="Kuenen J.G."/>
            <person name="Nealson K.H."/>
        </authorList>
    </citation>
    <scope>NUCLEOTIDE SEQUENCE [LARGE SCALE GENOMIC DNA]</scope>
    <source>
        <strain evidence="3 4">83</strain>
    </source>
</reference>
<evidence type="ECO:0000313" key="3">
    <source>
        <dbReference type="EMBL" id="PRD70489.1"/>
    </source>
</evidence>
<dbReference type="EMBL" id="VYSB01000012">
    <property type="protein sequence ID" value="MYZ52769.1"/>
    <property type="molecule type" value="Genomic_DNA"/>
</dbReference>
<dbReference type="InterPro" id="IPR001387">
    <property type="entry name" value="Cro/C1-type_HTH"/>
</dbReference>
<dbReference type="EMBL" id="PVLR01000002">
    <property type="protein sequence ID" value="PRD70489.1"/>
    <property type="molecule type" value="Genomic_DNA"/>
</dbReference>
<evidence type="ECO:0000313" key="4">
    <source>
        <dbReference type="Proteomes" id="UP000238326"/>
    </source>
</evidence>
<evidence type="ECO:0000313" key="2">
    <source>
        <dbReference type="EMBL" id="MYZ52769.1"/>
    </source>
</evidence>
<dbReference type="Proteomes" id="UP000481947">
    <property type="component" value="Unassembled WGS sequence"/>
</dbReference>
<dbReference type="Gene3D" id="1.10.260.40">
    <property type="entry name" value="lambda repressor-like DNA-binding domains"/>
    <property type="match status" value="1"/>
</dbReference>
<dbReference type="SMART" id="SM00530">
    <property type="entry name" value="HTH_XRE"/>
    <property type="match status" value="1"/>
</dbReference>
<sequence>MLHRTQPLVMASQLGVILQGARKSLRLTQAQLGERLGLSQRRVSELERAPGTLSVDQLLALCAQLGLQLTVQPREQAPQTPDAQTGEW</sequence>
<dbReference type="CDD" id="cd00093">
    <property type="entry name" value="HTH_XRE"/>
    <property type="match status" value="1"/>
</dbReference>
<proteinExistence type="predicted"/>
<reference evidence="2 5" key="2">
    <citation type="submission" date="2019-09" db="EMBL/GenBank/DDBJ databases">
        <title>Identification of Malikia spinosa a prominent benzene-, toluene-, and ethylbenzene-degrading bacterium: enrichment, isolation and whole genome sequencing.</title>
        <authorList>
            <person name="Tancsics A."/>
            <person name="Revesz F."/>
            <person name="Kriszt B."/>
        </authorList>
    </citation>
    <scope>NUCLEOTIDE SEQUENCE [LARGE SCALE GENOMIC DNA]</scope>
    <source>
        <strain evidence="2 5">AB6</strain>
    </source>
</reference>
<feature type="domain" description="HTH cro/C1-type" evidence="1">
    <location>
        <begin position="18"/>
        <end position="72"/>
    </location>
</feature>
<dbReference type="SUPFAM" id="SSF47413">
    <property type="entry name" value="lambda repressor-like DNA-binding domains"/>
    <property type="match status" value="1"/>
</dbReference>
<dbReference type="Proteomes" id="UP000238326">
    <property type="component" value="Unassembled WGS sequence"/>
</dbReference>
<evidence type="ECO:0000259" key="1">
    <source>
        <dbReference type="PROSITE" id="PS50943"/>
    </source>
</evidence>
<evidence type="ECO:0000313" key="5">
    <source>
        <dbReference type="Proteomes" id="UP000481947"/>
    </source>
</evidence>